<keyword evidence="1" id="KW-0732">Signal</keyword>
<feature type="chain" id="PRO_5004580900" evidence="1">
    <location>
        <begin position="20"/>
        <end position="643"/>
    </location>
</feature>
<feature type="signal peptide" evidence="1">
    <location>
        <begin position="1"/>
        <end position="19"/>
    </location>
</feature>
<dbReference type="HOGENOM" id="CLU_425831_0_0_1"/>
<evidence type="ECO:0000313" key="3">
    <source>
        <dbReference type="Proteomes" id="UP000053780"/>
    </source>
</evidence>
<sequence length="643" mass="76007">MLLNINIIIVNIFIPGISLTNFCNDNNTFYDLQINCLFNDYNFNLGTDNYEFNNGIDHYNLDLINYNEVSSYIQDFHENNELFNGELGSVSNYNLLLEDTLNYKIEDEGSLNLSFNNEMKLEDVLNYKIEDEGSLNVNFNDEMKQKDALSYNFEDAMEIDVVSDNHLEGENQLKNTLNKNIKDTSNKIFEKYSKLNKNLIDEKKLVESKSIIPNIENKNTKIDKNTENGIFLVPTSKNRPIRKKLIKNKNVINIKNSQFYNIKNSYNFRNTVSINNKNGISIDKLKNVTNNKKIYQNLENNKTKNNLDEYRLPYNIKNRQIQENQINLNANNNNNKCNNNNKIYQNTDFELFEKSSEFTIIYLKKLLILIKNFNNPNFINIQIKKDLTISERLALIFTLNKQILKSKKIRFLTSKLTEKIENFFENAKNGYHTIYKHKNCYKQLKADFKLKIGTDLTENILSSVISKYIYMLDSNEDVYLFGQCLIIILIEFDRQTKVDQLIKLFFVIQKSIKNINESKCVIDINEKKSNKQLTNNNEELLICKIKTLIDIINPDINFKIKRRINLILHKIYKNRKLFRMKFCSDENLTTDSMISNYVNIILYMAFPKNKYGCINLVRPECNYYYIYCMFLQNNYKIIWKLFK</sequence>
<gene>
    <name evidence="2" type="ORF">NAPIS_ORF00734</name>
</gene>
<evidence type="ECO:0000313" key="2">
    <source>
        <dbReference type="EMBL" id="EQB61691.1"/>
    </source>
</evidence>
<evidence type="ECO:0000256" key="1">
    <source>
        <dbReference type="SAM" id="SignalP"/>
    </source>
</evidence>
<accession>T0MF29</accession>
<organism evidence="2 3">
    <name type="scientific">Vairimorpha apis BRL 01</name>
    <dbReference type="NCBI Taxonomy" id="1037528"/>
    <lineage>
        <taxon>Eukaryota</taxon>
        <taxon>Fungi</taxon>
        <taxon>Fungi incertae sedis</taxon>
        <taxon>Microsporidia</taxon>
        <taxon>Nosematidae</taxon>
        <taxon>Vairimorpha</taxon>
    </lineage>
</organism>
<proteinExistence type="predicted"/>
<dbReference type="EMBL" id="KE647106">
    <property type="protein sequence ID" value="EQB61691.1"/>
    <property type="molecule type" value="Genomic_DNA"/>
</dbReference>
<dbReference type="AlphaFoldDB" id="T0MF29"/>
<dbReference type="VEuPathDB" id="MicrosporidiaDB:NAPIS_ORF00734"/>
<protein>
    <submittedName>
        <fullName evidence="2">Uncharacterized protein</fullName>
    </submittedName>
</protein>
<reference evidence="2 3" key="1">
    <citation type="journal article" date="2013" name="BMC Genomics">
        <title>Genome sequencing and comparative genomics of honey bee microsporidia, Nosema apis reveal novel insights into host-parasite interactions.</title>
        <authorList>
            <person name="Chen Yp."/>
            <person name="Pettis J.S."/>
            <person name="Zhao Y."/>
            <person name="Liu X."/>
            <person name="Tallon L.J."/>
            <person name="Sadzewicz L.D."/>
            <person name="Li R."/>
            <person name="Zheng H."/>
            <person name="Huang S."/>
            <person name="Zhang X."/>
            <person name="Hamilton M.C."/>
            <person name="Pernal S.F."/>
            <person name="Melathopoulos A.P."/>
            <person name="Yan X."/>
            <person name="Evans J.D."/>
        </authorList>
    </citation>
    <scope>NUCLEOTIDE SEQUENCE [LARGE SCALE GENOMIC DNA]</scope>
    <source>
        <strain evidence="2 3">BRL 01</strain>
    </source>
</reference>
<keyword evidence="3" id="KW-1185">Reference proteome</keyword>
<dbReference type="Proteomes" id="UP000053780">
    <property type="component" value="Unassembled WGS sequence"/>
</dbReference>
<name>T0MF29_9MICR</name>